<dbReference type="AlphaFoldDB" id="A0A7W9DZ69"/>
<keyword evidence="1" id="KW-1133">Transmembrane helix</keyword>
<dbReference type="EMBL" id="JACHCE010000001">
    <property type="protein sequence ID" value="MBB5635230.1"/>
    <property type="molecule type" value="Genomic_DNA"/>
</dbReference>
<feature type="transmembrane region" description="Helical" evidence="1">
    <location>
        <begin position="26"/>
        <end position="47"/>
    </location>
</feature>
<sequence length="170" mass="18431">MIVDRPHFSAEINEIIGNPPHWVHRVGGTFLLLIIIGFVTSSALIVIPKQHILPVILYGQPAGKDIDSVQKASGFLVKGVLDAGQLEGLKKAAVVQVEIPLDNSSQDKISLKGRLLDIIPPIKNGKIAYTVKLDKKSADLLTGKLPEIESIGGTLIFESEKRTLLQSLIE</sequence>
<evidence type="ECO:0008006" key="4">
    <source>
        <dbReference type="Google" id="ProtNLM"/>
    </source>
</evidence>
<evidence type="ECO:0000256" key="1">
    <source>
        <dbReference type="SAM" id="Phobius"/>
    </source>
</evidence>
<comment type="caution">
    <text evidence="2">The sequence shown here is derived from an EMBL/GenBank/DDBJ whole genome shotgun (WGS) entry which is preliminary data.</text>
</comment>
<keyword evidence="1" id="KW-0472">Membrane</keyword>
<organism evidence="2 3">
    <name type="scientific">Pedobacter cryoconitis</name>
    <dbReference type="NCBI Taxonomy" id="188932"/>
    <lineage>
        <taxon>Bacteria</taxon>
        <taxon>Pseudomonadati</taxon>
        <taxon>Bacteroidota</taxon>
        <taxon>Sphingobacteriia</taxon>
        <taxon>Sphingobacteriales</taxon>
        <taxon>Sphingobacteriaceae</taxon>
        <taxon>Pedobacter</taxon>
    </lineage>
</organism>
<dbReference type="Proteomes" id="UP000537204">
    <property type="component" value="Unassembled WGS sequence"/>
</dbReference>
<name>A0A7W9DZ69_9SPHI</name>
<protein>
    <recommendedName>
        <fullName evidence="4">HlyD family secretion protein</fullName>
    </recommendedName>
</protein>
<dbReference type="RefSeq" id="WP_183879675.1">
    <property type="nucleotide sequence ID" value="NZ_JACHCE010000001.1"/>
</dbReference>
<evidence type="ECO:0000313" key="2">
    <source>
        <dbReference type="EMBL" id="MBB5635230.1"/>
    </source>
</evidence>
<keyword evidence="1" id="KW-0812">Transmembrane</keyword>
<accession>A0A7W9DZ69</accession>
<reference evidence="2 3" key="1">
    <citation type="submission" date="2020-08" db="EMBL/GenBank/DDBJ databases">
        <title>Genomic Encyclopedia of Type Strains, Phase IV (KMG-V): Genome sequencing to study the core and pangenomes of soil and plant-associated prokaryotes.</title>
        <authorList>
            <person name="Whitman W."/>
        </authorList>
    </citation>
    <scope>NUCLEOTIDE SEQUENCE [LARGE SCALE GENOMIC DNA]</scope>
    <source>
        <strain evidence="2 3">S3M1</strain>
    </source>
</reference>
<proteinExistence type="predicted"/>
<gene>
    <name evidence="2" type="ORF">HDE68_001115</name>
</gene>
<evidence type="ECO:0000313" key="3">
    <source>
        <dbReference type="Proteomes" id="UP000537204"/>
    </source>
</evidence>